<keyword evidence="13" id="KW-0966">Cell projection</keyword>
<evidence type="ECO:0000256" key="12">
    <source>
        <dbReference type="RuleBase" id="RU364091"/>
    </source>
</evidence>
<keyword evidence="5 12" id="KW-1003">Cell membrane</keyword>
<feature type="transmembrane region" description="Helical" evidence="12">
    <location>
        <begin position="197"/>
        <end position="217"/>
    </location>
</feature>
<evidence type="ECO:0000256" key="3">
    <source>
        <dbReference type="ARBA" id="ARBA00021622"/>
    </source>
</evidence>
<keyword evidence="7 12" id="KW-1005">Bacterial flagellum biogenesis</keyword>
<accession>A0A4R3NCW6</accession>
<dbReference type="FunFam" id="3.40.1690.10:FF:000001">
    <property type="entry name" value="Flagellar biosynthetic protein FlhB"/>
    <property type="match status" value="1"/>
</dbReference>
<dbReference type="RefSeq" id="WP_132370072.1">
    <property type="nucleotide sequence ID" value="NZ_SMAN01000001.1"/>
</dbReference>
<keyword evidence="9 12" id="KW-1133">Transmembrane helix</keyword>
<comment type="subcellular location">
    <subcellularLocation>
        <location evidence="1">Cell membrane</location>
        <topology evidence="1">Multi-pass membrane protein</topology>
    </subcellularLocation>
</comment>
<proteinExistence type="inferred from homology"/>
<dbReference type="PANTHER" id="PTHR30531:SF12">
    <property type="entry name" value="FLAGELLAR BIOSYNTHETIC PROTEIN FLHB"/>
    <property type="match status" value="1"/>
</dbReference>
<dbReference type="InterPro" id="IPR029025">
    <property type="entry name" value="T3SS_substrate_exporter_C"/>
</dbReference>
<evidence type="ECO:0000256" key="1">
    <source>
        <dbReference type="ARBA" id="ARBA00004651"/>
    </source>
</evidence>
<dbReference type="EMBL" id="SMAN01000001">
    <property type="protein sequence ID" value="TCT26756.1"/>
    <property type="molecule type" value="Genomic_DNA"/>
</dbReference>
<dbReference type="GO" id="GO:0005886">
    <property type="term" value="C:plasma membrane"/>
    <property type="evidence" value="ECO:0007669"/>
    <property type="project" value="UniProtKB-SubCell"/>
</dbReference>
<feature type="transmembrane region" description="Helical" evidence="12">
    <location>
        <begin position="144"/>
        <end position="172"/>
    </location>
</feature>
<dbReference type="PRINTS" id="PR00950">
    <property type="entry name" value="TYPE3IMSPROT"/>
</dbReference>
<evidence type="ECO:0000256" key="8">
    <source>
        <dbReference type="ARBA" id="ARBA00022927"/>
    </source>
</evidence>
<comment type="function">
    <text evidence="12">Required for formation of the rod structure in the basal body of the flagellar apparatus. Together with FliI and FliH, may constitute the export apparatus of flagellin.</text>
</comment>
<dbReference type="Gene3D" id="6.10.250.2080">
    <property type="match status" value="1"/>
</dbReference>
<keyword evidence="10 12" id="KW-0472">Membrane</keyword>
<evidence type="ECO:0000256" key="2">
    <source>
        <dbReference type="ARBA" id="ARBA00010690"/>
    </source>
</evidence>
<dbReference type="Pfam" id="PF01312">
    <property type="entry name" value="Bac_export_2"/>
    <property type="match status" value="1"/>
</dbReference>
<dbReference type="InterPro" id="IPR006136">
    <property type="entry name" value="FlhB"/>
</dbReference>
<protein>
    <recommendedName>
        <fullName evidence="3 12">Flagellar biosynthetic protein FlhB</fullName>
    </recommendedName>
</protein>
<dbReference type="InterPro" id="IPR006135">
    <property type="entry name" value="T3SS_substrate_exporter"/>
</dbReference>
<evidence type="ECO:0000256" key="6">
    <source>
        <dbReference type="ARBA" id="ARBA00022692"/>
    </source>
</evidence>
<dbReference type="Proteomes" id="UP000294650">
    <property type="component" value="Unassembled WGS sequence"/>
</dbReference>
<dbReference type="GO" id="GO:0044780">
    <property type="term" value="P:bacterial-type flagellum assembly"/>
    <property type="evidence" value="ECO:0007669"/>
    <property type="project" value="InterPro"/>
</dbReference>
<keyword evidence="4 12" id="KW-0813">Transport</keyword>
<name>A0A4R3NCW6_9BACI</name>
<dbReference type="PANTHER" id="PTHR30531">
    <property type="entry name" value="FLAGELLAR BIOSYNTHETIC PROTEIN FLHB"/>
    <property type="match status" value="1"/>
</dbReference>
<keyword evidence="6 12" id="KW-0812">Transmembrane</keyword>
<feature type="transmembrane region" description="Helical" evidence="12">
    <location>
        <begin position="39"/>
        <end position="59"/>
    </location>
</feature>
<evidence type="ECO:0000256" key="7">
    <source>
        <dbReference type="ARBA" id="ARBA00022795"/>
    </source>
</evidence>
<keyword evidence="13" id="KW-0282">Flagellum</keyword>
<organism evidence="13 14">
    <name type="scientific">Melghiribacillus thermohalophilus</name>
    <dbReference type="NCBI Taxonomy" id="1324956"/>
    <lineage>
        <taxon>Bacteria</taxon>
        <taxon>Bacillati</taxon>
        <taxon>Bacillota</taxon>
        <taxon>Bacilli</taxon>
        <taxon>Bacillales</taxon>
        <taxon>Bacillaceae</taxon>
        <taxon>Melghiribacillus</taxon>
    </lineage>
</organism>
<dbReference type="NCBIfam" id="TIGR00328">
    <property type="entry name" value="flhB"/>
    <property type="match status" value="1"/>
</dbReference>
<dbReference type="AlphaFoldDB" id="A0A4R3NCW6"/>
<dbReference type="Gene3D" id="3.40.1690.10">
    <property type="entry name" value="secretion proteins EscU"/>
    <property type="match status" value="1"/>
</dbReference>
<comment type="caution">
    <text evidence="13">The sequence shown here is derived from an EMBL/GenBank/DDBJ whole genome shotgun (WGS) entry which is preliminary data.</text>
</comment>
<reference evidence="13 14" key="1">
    <citation type="submission" date="2019-03" db="EMBL/GenBank/DDBJ databases">
        <title>Genomic Encyclopedia of Type Strains, Phase IV (KMG-IV): sequencing the most valuable type-strain genomes for metagenomic binning, comparative biology and taxonomic classification.</title>
        <authorList>
            <person name="Goeker M."/>
        </authorList>
    </citation>
    <scope>NUCLEOTIDE SEQUENCE [LARGE SCALE GENOMIC DNA]</scope>
    <source>
        <strain evidence="13 14">DSM 25894</strain>
    </source>
</reference>
<evidence type="ECO:0000256" key="9">
    <source>
        <dbReference type="ARBA" id="ARBA00022989"/>
    </source>
</evidence>
<evidence type="ECO:0000313" key="14">
    <source>
        <dbReference type="Proteomes" id="UP000294650"/>
    </source>
</evidence>
<feature type="transmembrane region" description="Helical" evidence="12">
    <location>
        <begin position="98"/>
        <end position="123"/>
    </location>
</feature>
<evidence type="ECO:0000313" key="13">
    <source>
        <dbReference type="EMBL" id="TCT26756.1"/>
    </source>
</evidence>
<dbReference type="OrthoDB" id="9807950at2"/>
<gene>
    <name evidence="12" type="primary">flhB</name>
    <name evidence="13" type="ORF">EDD68_101109</name>
</gene>
<evidence type="ECO:0000256" key="5">
    <source>
        <dbReference type="ARBA" id="ARBA00022475"/>
    </source>
</evidence>
<evidence type="ECO:0000256" key="11">
    <source>
        <dbReference type="ARBA" id="ARBA00023225"/>
    </source>
</evidence>
<keyword evidence="14" id="KW-1185">Reference proteome</keyword>
<evidence type="ECO:0000256" key="10">
    <source>
        <dbReference type="ARBA" id="ARBA00023136"/>
    </source>
</evidence>
<evidence type="ECO:0000256" key="4">
    <source>
        <dbReference type="ARBA" id="ARBA00022448"/>
    </source>
</evidence>
<keyword evidence="13" id="KW-0969">Cilium</keyword>
<sequence>MKLLTLDLQFFAQEKTEKATPKKRRDSRKKGQVAKSQDVNTAILLLMVFILLIFMGEFLKNAFTGLYVTSFTEYIHRDVTFPVLQDILIEATGETMKVLAPIMVVAMAAAAGANVLQIGFLFTTEPLKFDLKKIDPIKGAKRIFSLRALVELVKSLLKITIIGFVTFFILWISKDDMMMLALKSADQSIRFFGETTLAMGIAASLALLVLSVLDYAYQRYDYEKNIRMSKQDIKDEHKNIEGDPQIKSKIKERQRQMAMRRMMSEIPEADVVITNPTHYAVAIKYDEELSDAPYVVAKGVDYLALKIRQIAKAHDVAIIENRQLARSLYQDVEIGEEIHEQFYQAVAEVLAYVYRMENRNVTQ</sequence>
<dbReference type="SUPFAM" id="SSF160544">
    <property type="entry name" value="EscU C-terminal domain-like"/>
    <property type="match status" value="1"/>
</dbReference>
<comment type="similarity">
    <text evidence="2 12">Belongs to the type III secretion exporter family.</text>
</comment>
<keyword evidence="11 12" id="KW-1006">Bacterial flagellum protein export</keyword>
<dbReference type="GO" id="GO:0009306">
    <property type="term" value="P:protein secretion"/>
    <property type="evidence" value="ECO:0007669"/>
    <property type="project" value="InterPro"/>
</dbReference>
<keyword evidence="8 12" id="KW-0653">Protein transport</keyword>